<dbReference type="GO" id="GO:0016020">
    <property type="term" value="C:membrane"/>
    <property type="evidence" value="ECO:0007669"/>
    <property type="project" value="TreeGrafter"/>
</dbReference>
<proteinExistence type="predicted"/>
<keyword evidence="1" id="KW-0812">Transmembrane</keyword>
<dbReference type="EMBL" id="GG679213">
    <property type="protein sequence ID" value="EER08142.1"/>
    <property type="molecule type" value="Genomic_DNA"/>
</dbReference>
<gene>
    <name evidence="2" type="ORF">Pmar_PMAR014905</name>
</gene>
<evidence type="ECO:0000313" key="3">
    <source>
        <dbReference type="Proteomes" id="UP000007800"/>
    </source>
</evidence>
<feature type="transmembrane region" description="Helical" evidence="1">
    <location>
        <begin position="103"/>
        <end position="123"/>
    </location>
</feature>
<protein>
    <recommendedName>
        <fullName evidence="4">Late embryogenesis abundant protein LEA-2 subgroup domain-containing protein</fullName>
    </recommendedName>
</protein>
<organism evidence="3">
    <name type="scientific">Perkinsus marinus (strain ATCC 50983 / TXsc)</name>
    <dbReference type="NCBI Taxonomy" id="423536"/>
    <lineage>
        <taxon>Eukaryota</taxon>
        <taxon>Sar</taxon>
        <taxon>Alveolata</taxon>
        <taxon>Perkinsozoa</taxon>
        <taxon>Perkinsea</taxon>
        <taxon>Perkinsida</taxon>
        <taxon>Perkinsidae</taxon>
        <taxon>Perkinsus</taxon>
    </lineage>
</organism>
<keyword evidence="1" id="KW-1133">Transmembrane helix</keyword>
<dbReference type="RefSeq" id="XP_002776326.1">
    <property type="nucleotide sequence ID" value="XM_002776280.1"/>
</dbReference>
<dbReference type="PANTHER" id="PTHR35895:SF1">
    <property type="entry name" value="LIPID-BINDING SERUM GLYCOPROTEIN C-TERMINAL DOMAIN-CONTAINING PROTEIN"/>
    <property type="match status" value="1"/>
</dbReference>
<keyword evidence="1" id="KW-0472">Membrane</keyword>
<keyword evidence="3" id="KW-1185">Reference proteome</keyword>
<dbReference type="Proteomes" id="UP000007800">
    <property type="component" value="Unassembled WGS sequence"/>
</dbReference>
<reference evidence="2 3" key="1">
    <citation type="submission" date="2008-07" db="EMBL/GenBank/DDBJ databases">
        <authorList>
            <person name="El-Sayed N."/>
            <person name="Caler E."/>
            <person name="Inman J."/>
            <person name="Amedeo P."/>
            <person name="Hass B."/>
            <person name="Wortman J."/>
        </authorList>
    </citation>
    <scope>NUCLEOTIDE SEQUENCE [LARGE SCALE GENOMIC DNA]</scope>
    <source>
        <strain evidence="3">ATCC 50983 / TXsc</strain>
    </source>
</reference>
<evidence type="ECO:0000313" key="2">
    <source>
        <dbReference type="EMBL" id="EER08142.1"/>
    </source>
</evidence>
<dbReference type="InParanoid" id="C5L583"/>
<evidence type="ECO:0008006" key="4">
    <source>
        <dbReference type="Google" id="ProtNLM"/>
    </source>
</evidence>
<dbReference type="PANTHER" id="PTHR35895">
    <property type="entry name" value="CHROMOSOME 16, WHOLE GENOME SHOTGUN SEQUENCE"/>
    <property type="match status" value="1"/>
</dbReference>
<dbReference type="Pfam" id="PF12505">
    <property type="entry name" value="DUF3712"/>
    <property type="match status" value="1"/>
</dbReference>
<sequence length="405" mass="44805">MYYGKANPDHEMYAQDMPQYSYASRLYDSDHADDHHDNIPTTTIGMVRRPRSNTPSKLDLEEQELYKERLACRHQKLRAKARADSGGKRYCFGRLDKNGYRSCLLISCTSIVATVALLLTFFFGPRLAQGLLDDGMVSVESVAINGTNITTCAGSTVSACLGVTIVFSVDNPTLLEVKLDEFTVNLYYDEARFASIRIPVMSLGSGHTTINETVFIVVTNKTAFTRFGSAIITEPSSVVAVRASDIGGRSWWVPLAGLELKRDIQIDGFNNFRDNQPRIFDMQFVPAQSTIEQAVYLSKFKFFNPTNFTIWDMGRLLASLNSNDEEVGAILSVGSLGIKLRKNTEFAAATWFTLGGATAQFPKALAKNLEDGKDMTVTLKGFGSTNPVWADMMQSINVPMLIAAR</sequence>
<accession>C5L583</accession>
<evidence type="ECO:0000256" key="1">
    <source>
        <dbReference type="SAM" id="Phobius"/>
    </source>
</evidence>
<name>C5L583_PERM5</name>
<dbReference type="InterPro" id="IPR046368">
    <property type="entry name" value="Tag1"/>
</dbReference>
<dbReference type="GeneID" id="9064304"/>
<dbReference type="AlphaFoldDB" id="C5L583"/>
<dbReference type="OrthoDB" id="10039566at2759"/>
<dbReference type="InterPro" id="IPR022185">
    <property type="entry name" value="DUF3712"/>
</dbReference>